<evidence type="ECO:0000256" key="2">
    <source>
        <dbReference type="ARBA" id="ARBA00022741"/>
    </source>
</evidence>
<evidence type="ECO:0000256" key="1">
    <source>
        <dbReference type="ARBA" id="ARBA00022730"/>
    </source>
</evidence>
<comment type="function">
    <text evidence="7">Endonuclease that is involved in the suppression of homologous recombination and thus may have a key role in the control of bacterial genetic diversity.</text>
</comment>
<sequence>MPLAHPIPSIVSDCSRSALEWDRFLALLSAYAQSATGRDWLLALAPSTDRDWIDRQHALVAEMRLLLNEGVRPSVGSLFDPSDLLAKSRIEGAALEAEEIRRVVNLAEDVSAWASIIAQPPQSLADALPELCALSSELCSTPLTPLVESLRDRILPDGSLTDDASPELRRIRREMDRQQKAIEDSLRGALRRFAEGGSTQDDLITIRGERFVIPVKAEWKRRVQGVVHGSSSSGQTVYVEPLETIELNNDLVRLLEDEQAEIHRIFAQMTRQIGQYAPTILKGSEVLAEVDTLHARSRFAQEYNCIAPKFSLSDTPSTASGAPHLDSEMWDQTQVGAGFSPRTAHTEQKGALAPEANLTLKHARHPLLEHRLKAQGGAIVPVSLALTTDDRQLIISGPNTGGKTVGLKTTGLLAIMAQSGVPVSVEEAVFPIFDAFLADIGDAQSIEQNLSTFSAHIVNLNRIAARADSASLVLLDELGSATDPEEGAALAVAIAEHFLHARCWSIISTHHTSLKVYAENTEGVINAAVGFNEQTLAPTYELRQGVPGASAGINIAARLGLAPEMVASARRRLSTQTLDIGRFLDSLHQQLREVTAERARYQILEGELKREKQRLEADGMKEWRAKVKEMEHQLASLLKDFEYQARETVKAIDDKAAQQKLSKDAERRIARLRREFAEGFNASVVATHTGADKGDAHAQPHIVRHISAGDTVKLKTLGKTATVQRQIDDKNFEVSVGIMKMRVARDEIAEVIHSPSNTNQRQTPLQAVRRRSGVSVSMAEPDASISWEINVIGRTADEAQDEVEKFLDKAFLNGLPRIRIIHGTGMGILRRTLREWLKHHPQVATVTEPGQNEGGAGATVVEFKE</sequence>
<evidence type="ECO:0000256" key="7">
    <source>
        <dbReference type="HAMAP-Rule" id="MF_00092"/>
    </source>
</evidence>
<comment type="similarity">
    <text evidence="7">Belongs to the DNA mismatch repair MutS family. MutS2 subfamily.</text>
</comment>
<proteinExistence type="inferred from homology"/>
<dbReference type="GO" id="GO:0045910">
    <property type="term" value="P:negative regulation of DNA recombination"/>
    <property type="evidence" value="ECO:0007669"/>
    <property type="project" value="InterPro"/>
</dbReference>
<keyword evidence="4 7" id="KW-0067">ATP-binding</keyword>
<dbReference type="SMART" id="SM00534">
    <property type="entry name" value="MUTSac"/>
    <property type="match status" value="1"/>
</dbReference>
<dbReference type="InterPro" id="IPR000432">
    <property type="entry name" value="DNA_mismatch_repair_MutS_C"/>
</dbReference>
<dbReference type="GO" id="GO:0043023">
    <property type="term" value="F:ribosomal large subunit binding"/>
    <property type="evidence" value="ECO:0007669"/>
    <property type="project" value="UniProtKB-UniRule"/>
</dbReference>
<dbReference type="InterPro" id="IPR036187">
    <property type="entry name" value="DNA_mismatch_repair_MutS_sf"/>
</dbReference>
<dbReference type="SUPFAM" id="SSF48334">
    <property type="entry name" value="DNA repair protein MutS, domain III"/>
    <property type="match status" value="1"/>
</dbReference>
<dbReference type="Proteomes" id="UP000538666">
    <property type="component" value="Unassembled WGS sequence"/>
</dbReference>
<feature type="binding site" evidence="7">
    <location>
        <begin position="397"/>
        <end position="404"/>
    </location>
    <ligand>
        <name>ATP</name>
        <dbReference type="ChEBI" id="CHEBI:30616"/>
    </ligand>
</feature>
<comment type="function">
    <text evidence="7">Acts as a ribosome collision sensor, splitting the ribosome into its 2 subunits. Detects stalled/collided 70S ribosomes which it binds and splits by an ATP-hydrolysis driven conformational change. Acts upstream of the ribosome quality control system (RQC), a ribosome-associated complex that mediates the extraction of incompletely synthesized nascent chains from stalled ribosomes and their subsequent degradation. Probably generates substrates for RQC.</text>
</comment>
<evidence type="ECO:0000313" key="11">
    <source>
        <dbReference type="Proteomes" id="UP000538666"/>
    </source>
</evidence>
<dbReference type="EC" id="3.6.4.-" evidence="7"/>
<dbReference type="AlphaFoldDB" id="A0A841K359"/>
<dbReference type="InterPro" id="IPR007696">
    <property type="entry name" value="DNA_mismatch_repair_MutS_core"/>
</dbReference>
<evidence type="ECO:0000256" key="5">
    <source>
        <dbReference type="ARBA" id="ARBA00022884"/>
    </source>
</evidence>
<dbReference type="FunFam" id="3.40.50.300:FF:000830">
    <property type="entry name" value="Endonuclease MutS2"/>
    <property type="match status" value="1"/>
</dbReference>
<keyword evidence="11" id="KW-1185">Reference proteome</keyword>
<evidence type="ECO:0000313" key="10">
    <source>
        <dbReference type="EMBL" id="MBB6145591.1"/>
    </source>
</evidence>
<dbReference type="GO" id="GO:0140664">
    <property type="term" value="F:ATP-dependent DNA damage sensor activity"/>
    <property type="evidence" value="ECO:0007669"/>
    <property type="project" value="InterPro"/>
</dbReference>
<dbReference type="GO" id="GO:0006298">
    <property type="term" value="P:mismatch repair"/>
    <property type="evidence" value="ECO:0007669"/>
    <property type="project" value="InterPro"/>
</dbReference>
<dbReference type="Pfam" id="PF00488">
    <property type="entry name" value="MutS_V"/>
    <property type="match status" value="1"/>
</dbReference>
<keyword evidence="2 7" id="KW-0547">Nucleotide-binding</keyword>
<dbReference type="Pfam" id="PF01713">
    <property type="entry name" value="Smr"/>
    <property type="match status" value="1"/>
</dbReference>
<dbReference type="InterPro" id="IPR027417">
    <property type="entry name" value="P-loop_NTPase"/>
</dbReference>
<dbReference type="InterPro" id="IPR005747">
    <property type="entry name" value="MutS2"/>
</dbReference>
<keyword evidence="7" id="KW-0540">Nuclease</keyword>
<evidence type="ECO:0000259" key="9">
    <source>
        <dbReference type="PROSITE" id="PS50828"/>
    </source>
</evidence>
<comment type="caution">
    <text evidence="10">The sequence shown here is derived from an EMBL/GenBank/DDBJ whole genome shotgun (WGS) entry which is preliminary data.</text>
</comment>
<keyword evidence="8" id="KW-0175">Coiled coil</keyword>
<dbReference type="SUPFAM" id="SSF52540">
    <property type="entry name" value="P-loop containing nucleoside triphosphate hydrolases"/>
    <property type="match status" value="1"/>
</dbReference>
<dbReference type="PANTHER" id="PTHR48466">
    <property type="entry name" value="OS10G0509000 PROTEIN-RELATED"/>
    <property type="match status" value="1"/>
</dbReference>
<dbReference type="NCBIfam" id="TIGR01069">
    <property type="entry name" value="mutS2"/>
    <property type="match status" value="1"/>
</dbReference>
<dbReference type="RefSeq" id="WP_050060645.1">
    <property type="nucleotide sequence ID" value="NZ_JACHEK010000007.1"/>
</dbReference>
<dbReference type="GO" id="GO:0019843">
    <property type="term" value="F:rRNA binding"/>
    <property type="evidence" value="ECO:0007669"/>
    <property type="project" value="UniProtKB-UniRule"/>
</dbReference>
<evidence type="ECO:0000256" key="6">
    <source>
        <dbReference type="ARBA" id="ARBA00023125"/>
    </source>
</evidence>
<keyword evidence="6 7" id="KW-0238">DNA-binding</keyword>
<protein>
    <recommendedName>
        <fullName evidence="7">Endonuclease MutS2</fullName>
        <ecNumber evidence="7">3.1.-.-</ecNumber>
    </recommendedName>
    <alternativeName>
        <fullName evidence="7">Ribosome-associated protein quality control-upstream factor</fullName>
        <shortName evidence="7">RQC-upstream factor</shortName>
        <shortName evidence="7">RqcU</shortName>
        <ecNumber evidence="7">3.6.4.-</ecNumber>
    </alternativeName>
</protein>
<dbReference type="Gene3D" id="3.40.50.300">
    <property type="entry name" value="P-loop containing nucleotide triphosphate hydrolases"/>
    <property type="match status" value="1"/>
</dbReference>
<dbReference type="GO" id="GO:0005524">
    <property type="term" value="F:ATP binding"/>
    <property type="evidence" value="ECO:0007669"/>
    <property type="project" value="UniProtKB-UniRule"/>
</dbReference>
<dbReference type="OrthoDB" id="9808166at2"/>
<dbReference type="Gene3D" id="3.30.1370.110">
    <property type="match status" value="1"/>
</dbReference>
<feature type="domain" description="Smr" evidence="9">
    <location>
        <begin position="789"/>
        <end position="864"/>
    </location>
</feature>
<dbReference type="InterPro" id="IPR045076">
    <property type="entry name" value="MutS"/>
</dbReference>
<feature type="coiled-coil region" evidence="8">
    <location>
        <begin position="584"/>
        <end position="675"/>
    </location>
</feature>
<dbReference type="SMART" id="SM00463">
    <property type="entry name" value="SMR"/>
    <property type="match status" value="1"/>
</dbReference>
<dbReference type="GO" id="GO:0004519">
    <property type="term" value="F:endonuclease activity"/>
    <property type="evidence" value="ECO:0007669"/>
    <property type="project" value="UniProtKB-UniRule"/>
</dbReference>
<dbReference type="PANTHER" id="PTHR48466:SF2">
    <property type="entry name" value="OS10G0509000 PROTEIN"/>
    <property type="match status" value="1"/>
</dbReference>
<dbReference type="GO" id="GO:0016887">
    <property type="term" value="F:ATP hydrolysis activity"/>
    <property type="evidence" value="ECO:0007669"/>
    <property type="project" value="InterPro"/>
</dbReference>
<evidence type="ECO:0000256" key="8">
    <source>
        <dbReference type="SAM" id="Coils"/>
    </source>
</evidence>
<organism evidence="10 11">
    <name type="scientific">Silvibacterium bohemicum</name>
    <dbReference type="NCBI Taxonomy" id="1577686"/>
    <lineage>
        <taxon>Bacteria</taxon>
        <taxon>Pseudomonadati</taxon>
        <taxon>Acidobacteriota</taxon>
        <taxon>Terriglobia</taxon>
        <taxon>Terriglobales</taxon>
        <taxon>Acidobacteriaceae</taxon>
        <taxon>Silvibacterium</taxon>
    </lineage>
</organism>
<dbReference type="PIRSF" id="PIRSF005814">
    <property type="entry name" value="MutS_YshD"/>
    <property type="match status" value="1"/>
</dbReference>
<dbReference type="GO" id="GO:0030983">
    <property type="term" value="F:mismatched DNA binding"/>
    <property type="evidence" value="ECO:0007669"/>
    <property type="project" value="InterPro"/>
</dbReference>
<dbReference type="PROSITE" id="PS50828">
    <property type="entry name" value="SMR"/>
    <property type="match status" value="1"/>
</dbReference>
<keyword evidence="1 7" id="KW-0699">rRNA-binding</keyword>
<keyword evidence="5 7" id="KW-0694">RNA-binding</keyword>
<dbReference type="InterPro" id="IPR036063">
    <property type="entry name" value="Smr_dom_sf"/>
</dbReference>
<name>A0A841K359_9BACT</name>
<gene>
    <name evidence="7" type="primary">mutS2</name>
    <name evidence="7" type="synonym">rqcU</name>
    <name evidence="10" type="ORF">HNQ77_003552</name>
</gene>
<dbReference type="HAMAP" id="MF_00092">
    <property type="entry name" value="MutS2"/>
    <property type="match status" value="1"/>
</dbReference>
<comment type="subunit">
    <text evidence="7">Homodimer. Binds to stalled ribosomes, contacting rRNA.</text>
</comment>
<dbReference type="Pfam" id="PF20297">
    <property type="entry name" value="MSSS"/>
    <property type="match status" value="1"/>
</dbReference>
<dbReference type="SUPFAM" id="SSF160443">
    <property type="entry name" value="SMR domain-like"/>
    <property type="match status" value="1"/>
</dbReference>
<keyword evidence="7" id="KW-0255">Endonuclease</keyword>
<keyword evidence="3 7" id="KW-0378">Hydrolase</keyword>
<reference evidence="10 11" key="1">
    <citation type="submission" date="2020-08" db="EMBL/GenBank/DDBJ databases">
        <title>Genomic Encyclopedia of Type Strains, Phase IV (KMG-IV): sequencing the most valuable type-strain genomes for metagenomic binning, comparative biology and taxonomic classification.</title>
        <authorList>
            <person name="Goeker M."/>
        </authorList>
    </citation>
    <scope>NUCLEOTIDE SEQUENCE [LARGE SCALE GENOMIC DNA]</scope>
    <source>
        <strain evidence="10 11">DSM 103733</strain>
    </source>
</reference>
<evidence type="ECO:0000256" key="3">
    <source>
        <dbReference type="ARBA" id="ARBA00022801"/>
    </source>
</evidence>
<dbReference type="Gene3D" id="1.10.1420.10">
    <property type="match status" value="2"/>
</dbReference>
<dbReference type="SMART" id="SM00533">
    <property type="entry name" value="MUTSd"/>
    <property type="match status" value="1"/>
</dbReference>
<dbReference type="EC" id="3.1.-.-" evidence="7"/>
<dbReference type="GO" id="GO:0072344">
    <property type="term" value="P:rescue of stalled ribosome"/>
    <property type="evidence" value="ECO:0007669"/>
    <property type="project" value="UniProtKB-UniRule"/>
</dbReference>
<dbReference type="InterPro" id="IPR002625">
    <property type="entry name" value="Smr_dom"/>
</dbReference>
<dbReference type="InterPro" id="IPR046893">
    <property type="entry name" value="MSSS"/>
</dbReference>
<evidence type="ECO:0000256" key="4">
    <source>
        <dbReference type="ARBA" id="ARBA00022840"/>
    </source>
</evidence>
<dbReference type="EMBL" id="JACHEK010000007">
    <property type="protein sequence ID" value="MBB6145591.1"/>
    <property type="molecule type" value="Genomic_DNA"/>
</dbReference>
<accession>A0A841K359</accession>